<accession>A0A2J6Q820</accession>
<organism evidence="7 8">
    <name type="scientific">Hyaloscypha hepaticicola</name>
    <dbReference type="NCBI Taxonomy" id="2082293"/>
    <lineage>
        <taxon>Eukaryota</taxon>
        <taxon>Fungi</taxon>
        <taxon>Dikarya</taxon>
        <taxon>Ascomycota</taxon>
        <taxon>Pezizomycotina</taxon>
        <taxon>Leotiomycetes</taxon>
        <taxon>Helotiales</taxon>
        <taxon>Hyaloscyphaceae</taxon>
        <taxon>Hyaloscypha</taxon>
    </lineage>
</organism>
<comment type="subcellular location">
    <subcellularLocation>
        <location evidence="1">Membrane</location>
        <topology evidence="1">Multi-pass membrane protein</topology>
    </subcellularLocation>
</comment>
<feature type="transmembrane region" description="Helical" evidence="6">
    <location>
        <begin position="138"/>
        <end position="159"/>
    </location>
</feature>
<evidence type="ECO:0000256" key="3">
    <source>
        <dbReference type="ARBA" id="ARBA00022692"/>
    </source>
</evidence>
<dbReference type="AlphaFoldDB" id="A0A2J6Q820"/>
<name>A0A2J6Q820_9HELO</name>
<evidence type="ECO:0000313" key="7">
    <source>
        <dbReference type="EMBL" id="PMD22401.1"/>
    </source>
</evidence>
<dbReference type="SUPFAM" id="SSF103473">
    <property type="entry name" value="MFS general substrate transporter"/>
    <property type="match status" value="1"/>
</dbReference>
<keyword evidence="3 6" id="KW-0812">Transmembrane</keyword>
<keyword evidence="5 6" id="KW-0472">Membrane</keyword>
<dbReference type="GO" id="GO:0016020">
    <property type="term" value="C:membrane"/>
    <property type="evidence" value="ECO:0007669"/>
    <property type="project" value="UniProtKB-SubCell"/>
</dbReference>
<sequence>MPAATRDCEIRAFLVAKGWQLEIGTPYEILSPHFPENYPPVYAQSKRTWKSYLWSTLNVPKDEAFFLTKLDLTLISASALGVMCRYLDQVNITNTFNSGMKEDLSLYGNELNYANAIWSVAYVFGQVPSNLILTRVNVPLYIAFLEVSWTVFTFAHAGFHNTTQLYVFRFFVGLFEADLTIIQVFTSVGPLFSGFLMAAVYAGLNEVQGLAIKTDRNSICGYISFPCALWNALAMPQLPAREQANWIFIQKEVELARARIGRTDSKPLTGLFKWKDIKRWHTTWHVYLSQFGQSGGSRAIVIFWVKSYNIKSKKPVFSVSDVNIIPLGVYINIITIVSALANSWISDRLPGAARWPGILFASIMAIIFPIALAATPLDLTSLGGTAAGITWKFVNESSRQDTEKRAYVSAMMNAFAYIFTAWISIFTFPTYEQPYIVMGNYVTASFGFGAVLTVLAIRWFYLRDMERQRKIGGVGGERVCLPSAQVKAATAHVQRLKQNQRG</sequence>
<reference evidence="7 8" key="1">
    <citation type="submission" date="2016-05" db="EMBL/GenBank/DDBJ databases">
        <title>A degradative enzymes factory behind the ericoid mycorrhizal symbiosis.</title>
        <authorList>
            <consortium name="DOE Joint Genome Institute"/>
            <person name="Martino E."/>
            <person name="Morin E."/>
            <person name="Grelet G."/>
            <person name="Kuo A."/>
            <person name="Kohler A."/>
            <person name="Daghino S."/>
            <person name="Barry K."/>
            <person name="Choi C."/>
            <person name="Cichocki N."/>
            <person name="Clum A."/>
            <person name="Copeland A."/>
            <person name="Hainaut M."/>
            <person name="Haridas S."/>
            <person name="Labutti K."/>
            <person name="Lindquist E."/>
            <person name="Lipzen A."/>
            <person name="Khouja H.-R."/>
            <person name="Murat C."/>
            <person name="Ohm R."/>
            <person name="Olson A."/>
            <person name="Spatafora J."/>
            <person name="Veneault-Fourrey C."/>
            <person name="Henrissat B."/>
            <person name="Grigoriev I."/>
            <person name="Martin F."/>
            <person name="Perotto S."/>
        </authorList>
    </citation>
    <scope>NUCLEOTIDE SEQUENCE [LARGE SCALE GENOMIC DNA]</scope>
    <source>
        <strain evidence="7 8">UAMH 7357</strain>
    </source>
</reference>
<feature type="transmembrane region" description="Helical" evidence="6">
    <location>
        <begin position="352"/>
        <end position="371"/>
    </location>
</feature>
<dbReference type="GO" id="GO:0022857">
    <property type="term" value="F:transmembrane transporter activity"/>
    <property type="evidence" value="ECO:0007669"/>
    <property type="project" value="TreeGrafter"/>
</dbReference>
<protein>
    <submittedName>
        <fullName evidence="7">Major facilitator superfamily transporter</fullName>
    </submittedName>
</protein>
<dbReference type="PANTHER" id="PTHR43791:SF39">
    <property type="entry name" value="TRANSPORTER LIZ1_SEO1, PUTATIVE (AFU_ORTHOLOGUE AFUA_3G00980)-RELATED"/>
    <property type="match status" value="1"/>
</dbReference>
<evidence type="ECO:0000256" key="6">
    <source>
        <dbReference type="SAM" id="Phobius"/>
    </source>
</evidence>
<evidence type="ECO:0000313" key="8">
    <source>
        <dbReference type="Proteomes" id="UP000235672"/>
    </source>
</evidence>
<proteinExistence type="predicted"/>
<dbReference type="OrthoDB" id="3639251at2759"/>
<dbReference type="EMBL" id="KZ613478">
    <property type="protein sequence ID" value="PMD22401.1"/>
    <property type="molecule type" value="Genomic_DNA"/>
</dbReference>
<evidence type="ECO:0000256" key="5">
    <source>
        <dbReference type="ARBA" id="ARBA00023136"/>
    </source>
</evidence>
<evidence type="ECO:0000256" key="1">
    <source>
        <dbReference type="ARBA" id="ARBA00004141"/>
    </source>
</evidence>
<feature type="transmembrane region" description="Helical" evidence="6">
    <location>
        <begin position="179"/>
        <end position="204"/>
    </location>
</feature>
<feature type="transmembrane region" description="Helical" evidence="6">
    <location>
        <begin position="324"/>
        <end position="345"/>
    </location>
</feature>
<evidence type="ECO:0000256" key="4">
    <source>
        <dbReference type="ARBA" id="ARBA00022989"/>
    </source>
</evidence>
<dbReference type="Gene3D" id="1.20.1250.20">
    <property type="entry name" value="MFS general substrate transporter like domains"/>
    <property type="match status" value="1"/>
</dbReference>
<keyword evidence="4 6" id="KW-1133">Transmembrane helix</keyword>
<feature type="transmembrane region" description="Helical" evidence="6">
    <location>
        <begin position="441"/>
        <end position="461"/>
    </location>
</feature>
<gene>
    <name evidence="7" type="ORF">NA56DRAFT_670442</name>
</gene>
<evidence type="ECO:0000256" key="2">
    <source>
        <dbReference type="ARBA" id="ARBA00022448"/>
    </source>
</evidence>
<feature type="transmembrane region" description="Helical" evidence="6">
    <location>
        <begin position="406"/>
        <end position="429"/>
    </location>
</feature>
<keyword evidence="2" id="KW-0813">Transport</keyword>
<dbReference type="Proteomes" id="UP000235672">
    <property type="component" value="Unassembled WGS sequence"/>
</dbReference>
<keyword evidence="8" id="KW-1185">Reference proteome</keyword>
<dbReference type="PANTHER" id="PTHR43791">
    <property type="entry name" value="PERMEASE-RELATED"/>
    <property type="match status" value="1"/>
</dbReference>
<dbReference type="InterPro" id="IPR036259">
    <property type="entry name" value="MFS_trans_sf"/>
</dbReference>